<dbReference type="InterPro" id="IPR003284">
    <property type="entry name" value="Sal_SpvB"/>
</dbReference>
<dbReference type="InterPro" id="IPR022045">
    <property type="entry name" value="TcdB_toxin_mid/N"/>
</dbReference>
<keyword evidence="3 5" id="KW-0732">Signal</keyword>
<keyword evidence="4" id="KW-0843">Virulence</keyword>
<comment type="subcellular location">
    <subcellularLocation>
        <location evidence="1">Secreted</location>
    </subcellularLocation>
</comment>
<feature type="signal peptide" evidence="5">
    <location>
        <begin position="1"/>
        <end position="26"/>
    </location>
</feature>
<name>A0A918WQ04_9BACT</name>
<dbReference type="EMBL" id="BMXI01000019">
    <property type="protein sequence ID" value="GHC65207.1"/>
    <property type="molecule type" value="Genomic_DNA"/>
</dbReference>
<dbReference type="InterPro" id="IPR013517">
    <property type="entry name" value="FG-GAP"/>
</dbReference>
<evidence type="ECO:0000256" key="2">
    <source>
        <dbReference type="ARBA" id="ARBA00022525"/>
    </source>
</evidence>
<dbReference type="Gene3D" id="2.180.10.10">
    <property type="entry name" value="RHS repeat-associated core"/>
    <property type="match status" value="1"/>
</dbReference>
<reference evidence="7" key="2">
    <citation type="submission" date="2020-09" db="EMBL/GenBank/DDBJ databases">
        <authorList>
            <person name="Sun Q."/>
            <person name="Kim S."/>
        </authorList>
    </citation>
    <scope>NUCLEOTIDE SEQUENCE</scope>
    <source>
        <strain evidence="7">KCTC 12988</strain>
    </source>
</reference>
<comment type="caution">
    <text evidence="7">The sequence shown here is derived from an EMBL/GenBank/DDBJ whole genome shotgun (WGS) entry which is preliminary data.</text>
</comment>
<accession>A0A918WQ04</accession>
<dbReference type="GO" id="GO:0005737">
    <property type="term" value="C:cytoplasm"/>
    <property type="evidence" value="ECO:0007669"/>
    <property type="project" value="InterPro"/>
</dbReference>
<dbReference type="PANTHER" id="PTHR32305:SF15">
    <property type="entry name" value="PROTEIN RHSA-RELATED"/>
    <property type="match status" value="1"/>
</dbReference>
<dbReference type="SUPFAM" id="SSF69318">
    <property type="entry name" value="Integrin alpha N-terminal domain"/>
    <property type="match status" value="1"/>
</dbReference>
<feature type="domain" description="Insecticide toxin TcdB middle/N-terminal" evidence="6">
    <location>
        <begin position="701"/>
        <end position="821"/>
    </location>
</feature>
<reference evidence="7" key="1">
    <citation type="journal article" date="2014" name="Int. J. Syst. Evol. Microbiol.">
        <title>Complete genome sequence of Corynebacterium casei LMG S-19264T (=DSM 44701T), isolated from a smear-ripened cheese.</title>
        <authorList>
            <consortium name="US DOE Joint Genome Institute (JGI-PGF)"/>
            <person name="Walter F."/>
            <person name="Albersmeier A."/>
            <person name="Kalinowski J."/>
            <person name="Ruckert C."/>
        </authorList>
    </citation>
    <scope>NUCLEOTIDE SEQUENCE</scope>
    <source>
        <strain evidence="7">KCTC 12988</strain>
    </source>
</reference>
<dbReference type="Pfam" id="PF03534">
    <property type="entry name" value="SpvB"/>
    <property type="match status" value="1"/>
</dbReference>
<evidence type="ECO:0000256" key="5">
    <source>
        <dbReference type="SAM" id="SignalP"/>
    </source>
</evidence>
<evidence type="ECO:0000313" key="8">
    <source>
        <dbReference type="Proteomes" id="UP000644507"/>
    </source>
</evidence>
<dbReference type="InterPro" id="IPR050708">
    <property type="entry name" value="T6SS_VgrG/RHS"/>
</dbReference>
<dbReference type="InterPro" id="IPR022385">
    <property type="entry name" value="Rhs_assc_core"/>
</dbReference>
<sequence length="2237" mass="247074">MQNILKNTFLKVAVVAQALLPLSAQVAEVGTLPGDFMVDNTGRANFSIPLALPSGTAGMEPSLSFDYSSQTSNGYLGVGWKLGGIQSITRSSSTWIHDDEQIDSVDFDELDRFMLNGERLNLVNASSSYGADQSEYRTEVESFTKVIAFGSAGNGPVSFKAWTKSGLILTFGGTEDSKIEASNRSDGSILEWALSRIEDTSGNYIDFSFNETDAEEGTSEYYLVRISYTGNENAGLAPYHSVEFQYESRPDTRSSYGGGSGVSLTKRLKRAVISAESNPLSFYELNYVQSPATGQSVIDSIQLFSGSPSSRKNSYLNPTLFEWQSSPNISPGWVQTSTLDFQNDLRSSDFKDQGMRIADFDSDGLPDFLAGLSGSREAIKNTGADFSSLTGSDYTPTFDFTDSSERDLGYRTVDVDGDQMVDVLFSRNGSKAAFRNNGTGFETAPSTWLLADEIVDSNYIPYGRFVELNGDGLPDFVNLQQRRAYINLHGENQGSANVWDLATNYAIPSDIPNSSSQLGAIRLIDLNGDGLSDILYSYQSGTTLTSISYLNSGGGWVSAPSYNLAQALSDSSNGEQGIRFCDLNGDSLPDYIFHHETSGSQTQKGAYLNSGTGWISAATFIPPLLVSSNSTDNRNDHGSYFGDLNGDGLDDFILSNEGIDGGSAQSATYLNTGKGWSTESANDYELPHPLVNSEQKSYGATFLDADGDGDIDFLYAHDGTRELFLNTVKRDVMVSAQNGFGEETSVDYTTIAGSNNLVYTKGNGAQFPIVDLQTPLFVASSITKEDGVGGLYRSVFSYIGARSHSQGRGFLGFQTFESLDERRGISTIETLSQVFPHIGMVSQSEEYIDLSPSQDGSDLQLLSQSSNTLRKVQIVHDDTVNPSLSTYWPVVSSSTEHSIVFVDPNIEAEAQPSASQVLEKPDSTTTTYFQGLTSNYPTDPTSELAASGSSFFGNISRIDIDYGDGIHSDTTLNLYSPANTSSWILGRLIQSRRLAFKGSEVRQRVSAFGYDPVTGLQTSETIEPSTILDDGFVASITSDFTAKTLQTRYQRDGFGNIERTYLSGTALPEYLASRNYFDPKGRFATKTENALGHPAYTSFHPSFGEITRAEDANGLQTIFHYTPFGLLLRSDRPDKTSTSISREWCSESEPGTYKIRTETTGQPFQIEYYDHLQRKVLTAVEGPDGRIIQNYNRYNAKGEVKAVSEPHFEGSFNTYETQSFQDALGRTYKTQAPDGTLVYQLDAGLRQIELRKYNHLNEITRTLSKTTVLNAKGQASEVIDTEGNAITFGYTAIGDLASKQARDSSGELQPLQNNLYDDRGFLRETRDADMGFRQYQYSAEGDLKQETDAKNQVTRYDYDILRRPTDTFFDGSTSDPNDDESHHWRYDSTANYNNAGRGLIGAKSFEFVQDSNGQTTFIQAYAFDQFARPIFEIHQVDGKEFLTQRTFDAQSRLETQQFSWRIRAFEQSKSDRRWEKYGFKNIRTDSGYITEVTNLGGVSWWKADPSDINPQGQFKEFKLGNGVETFQTFDDQNHFLQSIQSVFFDDINGGVKRVQDWSFSFDGHGNLKFRTDSRNTNNPLRESFDYDLLERLTHIGSPLTGGQLEEVASYDPYGRIKTKNDVTRNPGSEYIYDEEHFHAVESAGDLRLDYDANGCMTQRTDTRTGRTNFTWNGYSKPRSILKGNTGSLFTYGPSRQRVTHTLRKGGVDSTKKVYIGGLFEQEQESVNGAWQTKTTRVYIPTPTGVVGVYHRKADDSTPTYPNAQPYAPDGYRYYFHRDHLGSVDAITREDISIAEDFVEVLSYNAWGQRRDAQTWQILTPDHQPGRPTDQGFTGHEMLDDLALVHMNGRIYDPYLGRMLSADPNIPDPTNLQSHDRYSYVLNNPVSYTDPSGYFFRKIFKAASSFFQKFRSTIISVALNAIPGIGQYLAIAYNTYEGFRKGGIRGGLIGFASSLIGSASKLSSNLWNSLNISPGLGGALANGVFTIASGGNALTSILQGATSSLLGNASQSIKFLSNNWIGRIIKSAIIGGTSSVIGGQKFANGAQSSAFLQIFQHSRTSSNTESEGYTINNSDNRRDSIPSGVTKIFRRLLGFDSSIDIGDVQFDIIGGTEKQRSDTITSIGHIFSTPRGQQMLSTLQRRNGFLGLFPQSFNVDLRVSNNAFTFTHHDTIYVDPALSTNILTTQGWMPASTTRIIAHELGHAIMGDRDNGPLNLHNTIRNENPIMNSLGQPSRIRY</sequence>
<evidence type="ECO:0000259" key="6">
    <source>
        <dbReference type="Pfam" id="PF12256"/>
    </source>
</evidence>
<dbReference type="Gene3D" id="2.130.10.130">
    <property type="entry name" value="Integrin alpha, N-terminal"/>
    <property type="match status" value="1"/>
</dbReference>
<dbReference type="Pfam" id="PF13517">
    <property type="entry name" value="FG-GAP_3"/>
    <property type="match status" value="1"/>
</dbReference>
<protein>
    <recommendedName>
        <fullName evidence="6">Insecticide toxin TcdB middle/N-terminal domain-containing protein</fullName>
    </recommendedName>
</protein>
<dbReference type="InterPro" id="IPR028994">
    <property type="entry name" value="Integrin_alpha_N"/>
</dbReference>
<dbReference type="PANTHER" id="PTHR32305">
    <property type="match status" value="1"/>
</dbReference>
<dbReference type="GO" id="GO:0005576">
    <property type="term" value="C:extracellular region"/>
    <property type="evidence" value="ECO:0007669"/>
    <property type="project" value="UniProtKB-SubCell"/>
</dbReference>
<proteinExistence type="predicted"/>
<gene>
    <name evidence="7" type="ORF">GCM10007100_36170</name>
</gene>
<dbReference type="RefSeq" id="WP_189573352.1">
    <property type="nucleotide sequence ID" value="NZ_BMXI01000019.1"/>
</dbReference>
<dbReference type="Proteomes" id="UP000644507">
    <property type="component" value="Unassembled WGS sequence"/>
</dbReference>
<evidence type="ECO:0000313" key="7">
    <source>
        <dbReference type="EMBL" id="GHC65207.1"/>
    </source>
</evidence>
<evidence type="ECO:0000256" key="1">
    <source>
        <dbReference type="ARBA" id="ARBA00004613"/>
    </source>
</evidence>
<feature type="chain" id="PRO_5037021334" description="Insecticide toxin TcdB middle/N-terminal domain-containing protein" evidence="5">
    <location>
        <begin position="27"/>
        <end position="2237"/>
    </location>
</feature>
<dbReference type="Pfam" id="PF12256">
    <property type="entry name" value="TcdB_toxin_midN"/>
    <property type="match status" value="1"/>
</dbReference>
<keyword evidence="2" id="KW-0964">Secreted</keyword>
<keyword evidence="8" id="KW-1185">Reference proteome</keyword>
<evidence type="ECO:0000256" key="4">
    <source>
        <dbReference type="ARBA" id="ARBA00023026"/>
    </source>
</evidence>
<organism evidence="7 8">
    <name type="scientific">Roseibacillus persicicus</name>
    <dbReference type="NCBI Taxonomy" id="454148"/>
    <lineage>
        <taxon>Bacteria</taxon>
        <taxon>Pseudomonadati</taxon>
        <taxon>Verrucomicrobiota</taxon>
        <taxon>Verrucomicrobiia</taxon>
        <taxon>Verrucomicrobiales</taxon>
        <taxon>Verrucomicrobiaceae</taxon>
        <taxon>Roseibacillus</taxon>
    </lineage>
</organism>
<evidence type="ECO:0000256" key="3">
    <source>
        <dbReference type="ARBA" id="ARBA00022729"/>
    </source>
</evidence>
<dbReference type="NCBIfam" id="TIGR03696">
    <property type="entry name" value="Rhs_assc_core"/>
    <property type="match status" value="1"/>
</dbReference>